<proteinExistence type="predicted"/>
<reference evidence="2" key="1">
    <citation type="journal article" date="2021" name="ISME J.">
        <title>Evolutionary origin and ecological implication of a unique nif island in free-living Bradyrhizobium lineages.</title>
        <authorList>
            <person name="Tao J."/>
        </authorList>
    </citation>
    <scope>NUCLEOTIDE SEQUENCE [LARGE SCALE GENOMIC DNA]</scope>
    <source>
        <strain evidence="2">SZCCT0434</strain>
    </source>
</reference>
<comment type="caution">
    <text evidence="1">The sequence shown here is derived from an EMBL/GenBank/DDBJ whole genome shotgun (WGS) entry which is preliminary data.</text>
</comment>
<dbReference type="EMBL" id="JAFCJH010000028">
    <property type="protein sequence ID" value="MBR0798611.1"/>
    <property type="molecule type" value="Genomic_DNA"/>
</dbReference>
<dbReference type="Proteomes" id="UP001315278">
    <property type="component" value="Unassembled WGS sequence"/>
</dbReference>
<gene>
    <name evidence="1" type="ORF">JQ615_24805</name>
</gene>
<organism evidence="1 2">
    <name type="scientific">Bradyrhizobium jicamae</name>
    <dbReference type="NCBI Taxonomy" id="280332"/>
    <lineage>
        <taxon>Bacteria</taxon>
        <taxon>Pseudomonadati</taxon>
        <taxon>Pseudomonadota</taxon>
        <taxon>Alphaproteobacteria</taxon>
        <taxon>Hyphomicrobiales</taxon>
        <taxon>Nitrobacteraceae</taxon>
        <taxon>Bradyrhizobium</taxon>
    </lineage>
</organism>
<evidence type="ECO:0000313" key="2">
    <source>
        <dbReference type="Proteomes" id="UP001315278"/>
    </source>
</evidence>
<keyword evidence="2" id="KW-1185">Reference proteome</keyword>
<protein>
    <submittedName>
        <fullName evidence="1">Uncharacterized protein</fullName>
    </submittedName>
</protein>
<name>A0ABS5FPD0_9BRAD</name>
<dbReference type="RefSeq" id="WP_212493822.1">
    <property type="nucleotide sequence ID" value="NZ_JAFCJH010000028.1"/>
</dbReference>
<sequence length="54" mass="5782">MNTMTCEDGIHELTIVDLDEVAGGDGRPQHLTLSSLQDDFIAMMAAAKAAGEYK</sequence>
<accession>A0ABS5FPD0</accession>
<evidence type="ECO:0000313" key="1">
    <source>
        <dbReference type="EMBL" id="MBR0798611.1"/>
    </source>
</evidence>